<dbReference type="PANTHER" id="PTHR43861">
    <property type="entry name" value="TRANS-ACONITATE 2-METHYLTRANSFERASE-RELATED"/>
    <property type="match status" value="1"/>
</dbReference>
<dbReference type="Gene3D" id="3.40.50.150">
    <property type="entry name" value="Vaccinia Virus protein VP39"/>
    <property type="match status" value="1"/>
</dbReference>
<dbReference type="Proteomes" id="UP000659344">
    <property type="component" value="Unassembled WGS sequence"/>
</dbReference>
<dbReference type="GO" id="GO:0032259">
    <property type="term" value="P:methylation"/>
    <property type="evidence" value="ECO:0007669"/>
    <property type="project" value="UniProtKB-KW"/>
</dbReference>
<feature type="domain" description="Methyltransferase" evidence="2">
    <location>
        <begin position="44"/>
        <end position="138"/>
    </location>
</feature>
<comment type="caution">
    <text evidence="3">The sequence shown here is derived from an EMBL/GenBank/DDBJ whole genome shotgun (WGS) entry which is preliminary data.</text>
</comment>
<dbReference type="InterPro" id="IPR029063">
    <property type="entry name" value="SAM-dependent_MTases_sf"/>
</dbReference>
<dbReference type="GO" id="GO:0008168">
    <property type="term" value="F:methyltransferase activity"/>
    <property type="evidence" value="ECO:0007669"/>
    <property type="project" value="UniProtKB-KW"/>
</dbReference>
<gene>
    <name evidence="3" type="ORF">GCM10008013_11220</name>
</gene>
<keyword evidence="1" id="KW-0808">Transferase</keyword>
<evidence type="ECO:0000313" key="4">
    <source>
        <dbReference type="Proteomes" id="UP000659344"/>
    </source>
</evidence>
<reference evidence="4" key="1">
    <citation type="journal article" date="2019" name="Int. J. Syst. Evol. Microbiol.">
        <title>The Global Catalogue of Microorganisms (GCM) 10K type strain sequencing project: providing services to taxonomists for standard genome sequencing and annotation.</title>
        <authorList>
            <consortium name="The Broad Institute Genomics Platform"/>
            <consortium name="The Broad Institute Genome Sequencing Center for Infectious Disease"/>
            <person name="Wu L."/>
            <person name="Ma J."/>
        </authorList>
    </citation>
    <scope>NUCLEOTIDE SEQUENCE [LARGE SCALE GENOMIC DNA]</scope>
    <source>
        <strain evidence="4">CGMCC 1.12769</strain>
    </source>
</reference>
<accession>A0ABQ1Y8M9</accession>
<name>A0ABQ1Y8M9_9BACL</name>
<organism evidence="3 4">
    <name type="scientific">Paenibacillus segetis</name>
    <dbReference type="NCBI Taxonomy" id="1325360"/>
    <lineage>
        <taxon>Bacteria</taxon>
        <taxon>Bacillati</taxon>
        <taxon>Bacillota</taxon>
        <taxon>Bacilli</taxon>
        <taxon>Bacillales</taxon>
        <taxon>Paenibacillaceae</taxon>
        <taxon>Paenibacillus</taxon>
    </lineage>
</organism>
<proteinExistence type="predicted"/>
<dbReference type="EMBL" id="BMFT01000001">
    <property type="protein sequence ID" value="GGH16437.1"/>
    <property type="molecule type" value="Genomic_DNA"/>
</dbReference>
<sequence length="254" mass="28752">MIDIYSAYGPLCTKVYELSKPVGYSTGDVEYYTERLKGRKGKTLEVGCGSGRVLVPLLESGIPIEGIDYSSSMLDSCRAECHDRGLSTTLYLGDMGDFSLDEKYSDIIIPGGSFQLIEEREKAVQALRNFYDHLESGGRLILDLFLDIDLELNKVSMRTWEIPPSEAITLETRIIEVDFLKQKTVSLLKYEQWSEGQLLQTELQRFPLCWYGLHEFQLLLESIGYKDVTISADYSYGTLPTHAGAMLTYEAIKY</sequence>
<dbReference type="Gene3D" id="2.20.25.110">
    <property type="entry name" value="S-adenosyl-L-methionine-dependent methyltransferases"/>
    <property type="match status" value="1"/>
</dbReference>
<keyword evidence="3" id="KW-0489">Methyltransferase</keyword>
<evidence type="ECO:0000256" key="1">
    <source>
        <dbReference type="ARBA" id="ARBA00022679"/>
    </source>
</evidence>
<evidence type="ECO:0000313" key="3">
    <source>
        <dbReference type="EMBL" id="GGH16437.1"/>
    </source>
</evidence>
<dbReference type="Pfam" id="PF13649">
    <property type="entry name" value="Methyltransf_25"/>
    <property type="match status" value="1"/>
</dbReference>
<evidence type="ECO:0000259" key="2">
    <source>
        <dbReference type="Pfam" id="PF13649"/>
    </source>
</evidence>
<keyword evidence="4" id="KW-1185">Reference proteome</keyword>
<dbReference type="SUPFAM" id="SSF53335">
    <property type="entry name" value="S-adenosyl-L-methionine-dependent methyltransferases"/>
    <property type="match status" value="1"/>
</dbReference>
<dbReference type="CDD" id="cd02440">
    <property type="entry name" value="AdoMet_MTases"/>
    <property type="match status" value="1"/>
</dbReference>
<dbReference type="InterPro" id="IPR041698">
    <property type="entry name" value="Methyltransf_25"/>
</dbReference>
<protein>
    <submittedName>
        <fullName evidence="3">Methyltransferase</fullName>
    </submittedName>
</protein>